<evidence type="ECO:0000256" key="9">
    <source>
        <dbReference type="PROSITE-ProRule" id="PRU00175"/>
    </source>
</evidence>
<keyword evidence="11" id="KW-0472">Membrane</keyword>
<dbReference type="Pfam" id="PF01485">
    <property type="entry name" value="IBR"/>
    <property type="match status" value="1"/>
</dbReference>
<reference evidence="14" key="2">
    <citation type="submission" date="2023-02" db="EMBL/GenBank/DDBJ databases">
        <authorList>
            <consortium name="DOE Joint Genome Institute"/>
            <person name="Mondo S.J."/>
            <person name="Chang Y."/>
            <person name="Wang Y."/>
            <person name="Ahrendt S."/>
            <person name="Andreopoulos W."/>
            <person name="Barry K."/>
            <person name="Beard J."/>
            <person name="Benny G.L."/>
            <person name="Blankenship S."/>
            <person name="Bonito G."/>
            <person name="Cuomo C."/>
            <person name="Desiro A."/>
            <person name="Gervers K.A."/>
            <person name="Hundley H."/>
            <person name="Kuo A."/>
            <person name="LaButti K."/>
            <person name="Lang B.F."/>
            <person name="Lipzen A."/>
            <person name="O'Donnell K."/>
            <person name="Pangilinan J."/>
            <person name="Reynolds N."/>
            <person name="Sandor L."/>
            <person name="Smith M.W."/>
            <person name="Tsang A."/>
            <person name="Grigoriev I.V."/>
            <person name="Stajich J.E."/>
            <person name="Spatafora J.W."/>
        </authorList>
    </citation>
    <scope>NUCLEOTIDE SEQUENCE</scope>
    <source>
        <strain evidence="14">RSA 2281</strain>
    </source>
</reference>
<evidence type="ECO:0000256" key="1">
    <source>
        <dbReference type="ARBA" id="ARBA00001798"/>
    </source>
</evidence>
<dbReference type="PROSITE" id="PS50089">
    <property type="entry name" value="ZF_RING_2"/>
    <property type="match status" value="1"/>
</dbReference>
<keyword evidence="15" id="KW-1185">Reference proteome</keyword>
<keyword evidence="6 9" id="KW-0863">Zinc-finger</keyword>
<evidence type="ECO:0000256" key="10">
    <source>
        <dbReference type="SAM" id="MobiDB-lite"/>
    </source>
</evidence>
<dbReference type="AlphaFoldDB" id="A0AAD5PDS6"/>
<feature type="domain" description="RING-type" evidence="13">
    <location>
        <begin position="191"/>
        <end position="596"/>
    </location>
</feature>
<feature type="compositionally biased region" description="Acidic residues" evidence="10">
    <location>
        <begin position="173"/>
        <end position="185"/>
    </location>
</feature>
<dbReference type="EMBL" id="JAIXMP010000013">
    <property type="protein sequence ID" value="KAI9263293.1"/>
    <property type="molecule type" value="Genomic_DNA"/>
</dbReference>
<feature type="transmembrane region" description="Helical" evidence="11">
    <location>
        <begin position="75"/>
        <end position="102"/>
    </location>
</feature>
<dbReference type="PROSITE" id="PS51873">
    <property type="entry name" value="TRIAD"/>
    <property type="match status" value="1"/>
</dbReference>
<feature type="region of interest" description="Disordered" evidence="10">
    <location>
        <begin position="417"/>
        <end position="456"/>
    </location>
</feature>
<comment type="caution">
    <text evidence="14">The sequence shown here is derived from an EMBL/GenBank/DDBJ whole genome shotgun (WGS) entry which is preliminary data.</text>
</comment>
<dbReference type="CDD" id="cd20335">
    <property type="entry name" value="BRcat_RBR"/>
    <property type="match status" value="1"/>
</dbReference>
<dbReference type="PANTHER" id="PTHR11685">
    <property type="entry name" value="RBR FAMILY RING FINGER AND IBR DOMAIN-CONTAINING"/>
    <property type="match status" value="1"/>
</dbReference>
<dbReference type="InterPro" id="IPR044066">
    <property type="entry name" value="TRIAD_supradom"/>
</dbReference>
<feature type="region of interest" description="Disordered" evidence="10">
    <location>
        <begin position="110"/>
        <end position="185"/>
    </location>
</feature>
<evidence type="ECO:0000256" key="5">
    <source>
        <dbReference type="ARBA" id="ARBA00022737"/>
    </source>
</evidence>
<keyword evidence="4" id="KW-0479">Metal-binding</keyword>
<feature type="compositionally biased region" description="Low complexity" evidence="10">
    <location>
        <begin position="422"/>
        <end position="438"/>
    </location>
</feature>
<accession>A0AAD5PDS6</accession>
<sequence length="630" mass="71237">MPFTIQNDNNSNSVNDNLQDLHHQQQRKPNLLTTTITLTIHRILDSILGFYPTLLVYPLQLARSCLIPLFFSHRIIVAVICLFLFPVFIFTTLISSLLGIIINHMVHNTNPNSPSSPSSSSSSSGSEDGVGENNHHHPSSSSTAAAAATGATTSFRQNHHHPSVHHTTGTTMMDEEEDEDEEEDHQDMDYWLQRCSICFDAQLDLCLEYCRDQYCLECFRRYVTEVVTSSWGLSVTKIRCPVCQDPIPQSEWSKFVPGSVVEHYNRYNQPYRSFSRCCPSCETEVTPCDYRDRQHQGGPIKVHTMLKDLIHSHEKTNDTTLEQYQQTIRKLLPIIEKQDWNSTTLPDLYQKIILAVMAFENYQYQQQQQQRHALFTPLSPTTPTSPTTTATTMTTTTTTFMMNHPSAAQQGGFLVAPPSSPQSPTTPTTSHTVMTTTSNFNSSRIGSETTTPFPSLASHNKNTTALAISKTMLLFDMKPDTWRKLQFQHIGFFRDIDCPKCLVTFCLQCGQREHPNVTCEESMQKVVDNNNGPMEFIETVRWELKNSRRCPNCSIMINRDEGCNKVDCSLCGFCFCWACRSPWSEKCGFYHCAEAKAEQISTNSPELSEAKTELGVPNVSSIQARLFPIT</sequence>
<protein>
    <recommendedName>
        <fullName evidence="2">RBR-type E3 ubiquitin transferase</fullName>
        <ecNumber evidence="2">2.3.2.31</ecNumber>
    </recommendedName>
</protein>
<dbReference type="SUPFAM" id="SSF57850">
    <property type="entry name" value="RING/U-box"/>
    <property type="match status" value="2"/>
</dbReference>
<dbReference type="Gene3D" id="1.20.120.1750">
    <property type="match status" value="1"/>
</dbReference>
<evidence type="ECO:0000313" key="15">
    <source>
        <dbReference type="Proteomes" id="UP001209540"/>
    </source>
</evidence>
<dbReference type="EC" id="2.3.2.31" evidence="2"/>
<evidence type="ECO:0000256" key="7">
    <source>
        <dbReference type="ARBA" id="ARBA00022786"/>
    </source>
</evidence>
<dbReference type="GO" id="GO:0016567">
    <property type="term" value="P:protein ubiquitination"/>
    <property type="evidence" value="ECO:0007669"/>
    <property type="project" value="InterPro"/>
</dbReference>
<dbReference type="InterPro" id="IPR002867">
    <property type="entry name" value="IBR_dom"/>
</dbReference>
<keyword evidence="11" id="KW-0812">Transmembrane</keyword>
<keyword evidence="7" id="KW-0833">Ubl conjugation pathway</keyword>
<keyword evidence="5" id="KW-0677">Repeat</keyword>
<dbReference type="GO" id="GO:0061630">
    <property type="term" value="F:ubiquitin protein ligase activity"/>
    <property type="evidence" value="ECO:0007669"/>
    <property type="project" value="UniProtKB-EC"/>
</dbReference>
<evidence type="ECO:0000256" key="6">
    <source>
        <dbReference type="ARBA" id="ARBA00022771"/>
    </source>
</evidence>
<name>A0AAD5PDS6_9FUNG</name>
<evidence type="ECO:0000256" key="3">
    <source>
        <dbReference type="ARBA" id="ARBA00022679"/>
    </source>
</evidence>
<feature type="domain" description="RING-type" evidence="12">
    <location>
        <begin position="195"/>
        <end position="244"/>
    </location>
</feature>
<evidence type="ECO:0000259" key="13">
    <source>
        <dbReference type="PROSITE" id="PS51873"/>
    </source>
</evidence>
<dbReference type="GO" id="GO:0008270">
    <property type="term" value="F:zinc ion binding"/>
    <property type="evidence" value="ECO:0007669"/>
    <property type="project" value="UniProtKB-KW"/>
</dbReference>
<dbReference type="Gene3D" id="3.30.40.10">
    <property type="entry name" value="Zinc/RING finger domain, C3HC4 (zinc finger)"/>
    <property type="match status" value="1"/>
</dbReference>
<evidence type="ECO:0000256" key="8">
    <source>
        <dbReference type="ARBA" id="ARBA00022833"/>
    </source>
</evidence>
<keyword evidence="8" id="KW-0862">Zinc</keyword>
<comment type="catalytic activity">
    <reaction evidence="1">
        <text>[E2 ubiquitin-conjugating enzyme]-S-ubiquitinyl-L-cysteine + [acceptor protein]-L-lysine = [E2 ubiquitin-conjugating enzyme]-L-cysteine + [acceptor protein]-N(6)-ubiquitinyl-L-lysine.</text>
        <dbReference type="EC" id="2.3.2.31"/>
    </reaction>
</comment>
<evidence type="ECO:0000256" key="2">
    <source>
        <dbReference type="ARBA" id="ARBA00012251"/>
    </source>
</evidence>
<feature type="compositionally biased region" description="Low complexity" evidence="10">
    <location>
        <begin position="139"/>
        <end position="154"/>
    </location>
</feature>
<evidence type="ECO:0000313" key="14">
    <source>
        <dbReference type="EMBL" id="KAI9263293.1"/>
    </source>
</evidence>
<keyword evidence="11" id="KW-1133">Transmembrane helix</keyword>
<dbReference type="Proteomes" id="UP001209540">
    <property type="component" value="Unassembled WGS sequence"/>
</dbReference>
<dbReference type="InterPro" id="IPR031127">
    <property type="entry name" value="E3_UB_ligase_RBR"/>
</dbReference>
<feature type="compositionally biased region" description="Polar residues" evidence="10">
    <location>
        <begin position="439"/>
        <end position="456"/>
    </location>
</feature>
<reference evidence="14" key="1">
    <citation type="journal article" date="2022" name="IScience">
        <title>Evolution of zygomycete secretomes and the origins of terrestrial fungal ecologies.</title>
        <authorList>
            <person name="Chang Y."/>
            <person name="Wang Y."/>
            <person name="Mondo S."/>
            <person name="Ahrendt S."/>
            <person name="Andreopoulos W."/>
            <person name="Barry K."/>
            <person name="Beard J."/>
            <person name="Benny G.L."/>
            <person name="Blankenship S."/>
            <person name="Bonito G."/>
            <person name="Cuomo C."/>
            <person name="Desiro A."/>
            <person name="Gervers K.A."/>
            <person name="Hundley H."/>
            <person name="Kuo A."/>
            <person name="LaButti K."/>
            <person name="Lang B.F."/>
            <person name="Lipzen A."/>
            <person name="O'Donnell K."/>
            <person name="Pangilinan J."/>
            <person name="Reynolds N."/>
            <person name="Sandor L."/>
            <person name="Smith M.E."/>
            <person name="Tsang A."/>
            <person name="Grigoriev I.V."/>
            <person name="Stajich J.E."/>
            <person name="Spatafora J.W."/>
        </authorList>
    </citation>
    <scope>NUCLEOTIDE SEQUENCE</scope>
    <source>
        <strain evidence="14">RSA 2281</strain>
    </source>
</reference>
<gene>
    <name evidence="14" type="ORF">BDA99DRAFT_509851</name>
</gene>
<evidence type="ECO:0000259" key="12">
    <source>
        <dbReference type="PROSITE" id="PS50089"/>
    </source>
</evidence>
<proteinExistence type="predicted"/>
<keyword evidence="3" id="KW-0808">Transferase</keyword>
<organism evidence="14 15">
    <name type="scientific">Phascolomyces articulosus</name>
    <dbReference type="NCBI Taxonomy" id="60185"/>
    <lineage>
        <taxon>Eukaryota</taxon>
        <taxon>Fungi</taxon>
        <taxon>Fungi incertae sedis</taxon>
        <taxon>Mucoromycota</taxon>
        <taxon>Mucoromycotina</taxon>
        <taxon>Mucoromycetes</taxon>
        <taxon>Mucorales</taxon>
        <taxon>Lichtheimiaceae</taxon>
        <taxon>Phascolomyces</taxon>
    </lineage>
</organism>
<evidence type="ECO:0000256" key="4">
    <source>
        <dbReference type="ARBA" id="ARBA00022723"/>
    </source>
</evidence>
<evidence type="ECO:0000256" key="11">
    <source>
        <dbReference type="SAM" id="Phobius"/>
    </source>
</evidence>
<dbReference type="InterPro" id="IPR001841">
    <property type="entry name" value="Znf_RING"/>
</dbReference>
<dbReference type="InterPro" id="IPR013083">
    <property type="entry name" value="Znf_RING/FYVE/PHD"/>
</dbReference>
<feature type="compositionally biased region" description="Low complexity" evidence="10">
    <location>
        <begin position="113"/>
        <end position="126"/>
    </location>
</feature>